<protein>
    <recommendedName>
        <fullName evidence="3">lysozyme</fullName>
        <ecNumber evidence="3">3.2.1.17</ecNumber>
    </recommendedName>
</protein>
<gene>
    <name evidence="6" type="primary">20</name>
    <name evidence="6" type="ORF">SEA_BUNNYBEAR_20</name>
</gene>
<dbReference type="Gene3D" id="3.20.20.80">
    <property type="entry name" value="Glycosidases"/>
    <property type="match status" value="1"/>
</dbReference>
<dbReference type="GO" id="GO:0016998">
    <property type="term" value="P:cell wall macromolecule catabolic process"/>
    <property type="evidence" value="ECO:0007669"/>
    <property type="project" value="InterPro"/>
</dbReference>
<evidence type="ECO:0000256" key="1">
    <source>
        <dbReference type="ARBA" id="ARBA00000632"/>
    </source>
</evidence>
<dbReference type="PANTHER" id="PTHR34135">
    <property type="entry name" value="LYSOZYME"/>
    <property type="match status" value="1"/>
</dbReference>
<evidence type="ECO:0000313" key="7">
    <source>
        <dbReference type="Proteomes" id="UP000515907"/>
    </source>
</evidence>
<dbReference type="SUPFAM" id="SSF51445">
    <property type="entry name" value="(Trans)glycosidases"/>
    <property type="match status" value="1"/>
</dbReference>
<dbReference type="CDD" id="cd00599">
    <property type="entry name" value="GH25_muramidase"/>
    <property type="match status" value="1"/>
</dbReference>
<dbReference type="PROSITE" id="PS51904">
    <property type="entry name" value="GLYCOSYL_HYDROL_F25_2"/>
    <property type="match status" value="1"/>
</dbReference>
<dbReference type="InterPro" id="IPR002053">
    <property type="entry name" value="Glyco_hydro_25"/>
</dbReference>
<keyword evidence="4 6" id="KW-0378">Hydrolase</keyword>
<dbReference type="GO" id="GO:0016052">
    <property type="term" value="P:carbohydrate catabolic process"/>
    <property type="evidence" value="ECO:0007669"/>
    <property type="project" value="TreeGrafter"/>
</dbReference>
<keyword evidence="7" id="KW-1185">Reference proteome</keyword>
<dbReference type="PANTHER" id="PTHR34135:SF2">
    <property type="entry name" value="LYSOZYME"/>
    <property type="match status" value="1"/>
</dbReference>
<proteinExistence type="inferred from homology"/>
<evidence type="ECO:0000256" key="3">
    <source>
        <dbReference type="ARBA" id="ARBA00012732"/>
    </source>
</evidence>
<evidence type="ECO:0000256" key="5">
    <source>
        <dbReference type="ARBA" id="ARBA00023295"/>
    </source>
</evidence>
<organism evidence="6 7">
    <name type="scientific">Gordonia phage Bunnybear</name>
    <dbReference type="NCBI Taxonomy" id="2762398"/>
    <lineage>
        <taxon>Viruses</taxon>
        <taxon>Duplodnaviria</taxon>
        <taxon>Heunggongvirae</taxon>
        <taxon>Uroviricota</taxon>
        <taxon>Caudoviricetes</taxon>
        <taxon>Nymbaxtervirinae</taxon>
        <taxon>Nymphadoravirus</taxon>
        <taxon>Nymphadoravirus bunnybear</taxon>
    </lineage>
</organism>
<dbReference type="KEGG" id="vg:77928390"/>
<keyword evidence="5" id="KW-0326">Glycosidase</keyword>
<dbReference type="InterPro" id="IPR018077">
    <property type="entry name" value="Glyco_hydro_fam25_subgr"/>
</dbReference>
<dbReference type="Proteomes" id="UP000515907">
    <property type="component" value="Segment"/>
</dbReference>
<dbReference type="EMBL" id="MT723938">
    <property type="protein sequence ID" value="QNJ58076.1"/>
    <property type="molecule type" value="Genomic_DNA"/>
</dbReference>
<dbReference type="GeneID" id="77928390"/>
<name>A0A7G8LLF4_9CAUD</name>
<dbReference type="GO" id="GO:0009253">
    <property type="term" value="P:peptidoglycan catabolic process"/>
    <property type="evidence" value="ECO:0007669"/>
    <property type="project" value="InterPro"/>
</dbReference>
<reference evidence="6 7" key="1">
    <citation type="submission" date="2020-07" db="EMBL/GenBank/DDBJ databases">
        <authorList>
            <person name="Bortz R.L."/>
            <person name="Anton Mahfoud A."/>
            <person name="Chodavarapu S."/>
            <person name="Choudhry I."/>
            <person name="Gan A.J."/>
            <person name="Gay E.L."/>
            <person name="Gonzales G.R."/>
            <person name="Hicks J.N."/>
            <person name="Jones A."/>
            <person name="Kistler A."/>
            <person name="Lee G.D."/>
            <person name="Lynch M.R."/>
            <person name="Mandava A."/>
            <person name="Manivannan M."/>
            <person name="Paterson C.E."/>
            <person name="Pepsin N."/>
            <person name="Perry J.M."/>
            <person name="Reddy A."/>
            <person name="Riley H.L."/>
            <person name="Schmersal J.N."/>
            <person name="Sequeira A."/>
            <person name="Butela K.A."/>
            <person name="Garlena R.A."/>
            <person name="Russell D.A."/>
            <person name="Pope W.H."/>
            <person name="Jacobs-Sera D."/>
            <person name="Hatfull G.F."/>
        </authorList>
    </citation>
    <scope>NUCLEOTIDE SEQUENCE [LARGE SCALE GENOMIC DNA]</scope>
</reference>
<dbReference type="SMART" id="SM00641">
    <property type="entry name" value="Glyco_25"/>
    <property type="match status" value="1"/>
</dbReference>
<sequence>MTLFGIDVSNHQGEFDFARAKSEGIAFATHKITEGDGYRDPYWLRARTEMARHFPGRWGGYVFCRTNTDPATEARLLWQHAGGDVPLQIDYEDTTNGGSLADLNRRIDAYRKVGFTTLLPIYLPRWYWQSRMRGVDLSGLPVPIWNSHYVNGRNTPRNLYPGDTHAGWAEMGGKDVQILQFSETASVAGQAIDVNAFRGSGDEFNRMFGGTTMAKADDELGKLFPSRSKYRTTDKPIDTLAGFVLNIDARIHEEYIEREALKGTQWCIDLVKREAAEGDEGAKAVLAQIEGKK</sequence>
<comment type="catalytic activity">
    <reaction evidence="1">
        <text>Hydrolysis of (1-&gt;4)-beta-linkages between N-acetylmuramic acid and N-acetyl-D-glucosamine residues in a peptidoglycan and between N-acetyl-D-glucosamine residues in chitodextrins.</text>
        <dbReference type="EC" id="3.2.1.17"/>
    </reaction>
</comment>
<evidence type="ECO:0000256" key="2">
    <source>
        <dbReference type="ARBA" id="ARBA00010646"/>
    </source>
</evidence>
<dbReference type="GO" id="GO:0003796">
    <property type="term" value="F:lysozyme activity"/>
    <property type="evidence" value="ECO:0007669"/>
    <property type="project" value="UniProtKB-EC"/>
</dbReference>
<comment type="similarity">
    <text evidence="2">Belongs to the glycosyl hydrolase 25 family.</text>
</comment>
<dbReference type="InterPro" id="IPR017853">
    <property type="entry name" value="GH"/>
</dbReference>
<dbReference type="EC" id="3.2.1.17" evidence="3"/>
<dbReference type="Pfam" id="PF01183">
    <property type="entry name" value="Glyco_hydro_25"/>
    <property type="match status" value="1"/>
</dbReference>
<accession>A0A7G8LLF4</accession>
<evidence type="ECO:0000313" key="6">
    <source>
        <dbReference type="EMBL" id="QNJ58076.1"/>
    </source>
</evidence>
<dbReference type="RefSeq" id="YP_010652567.1">
    <property type="nucleotide sequence ID" value="NC_070787.1"/>
</dbReference>
<evidence type="ECO:0000256" key="4">
    <source>
        <dbReference type="ARBA" id="ARBA00022801"/>
    </source>
</evidence>